<comment type="caution">
    <text evidence="2">The sequence shown here is derived from an EMBL/GenBank/DDBJ whole genome shotgun (WGS) entry which is preliminary data.</text>
</comment>
<reference evidence="2 3" key="1">
    <citation type="submission" date="2024-09" db="EMBL/GenBank/DDBJ databases">
        <title>Chromosome-scale assembly of Riccia sorocarpa.</title>
        <authorList>
            <person name="Paukszto L."/>
        </authorList>
    </citation>
    <scope>NUCLEOTIDE SEQUENCE [LARGE SCALE GENOMIC DNA]</scope>
    <source>
        <strain evidence="2">LP-2024</strain>
        <tissue evidence="2">Aerial parts of the thallus</tissue>
    </source>
</reference>
<evidence type="ECO:0000313" key="3">
    <source>
        <dbReference type="Proteomes" id="UP001633002"/>
    </source>
</evidence>
<protein>
    <recommendedName>
        <fullName evidence="4">Maturase K</fullName>
    </recommendedName>
</protein>
<evidence type="ECO:0000256" key="1">
    <source>
        <dbReference type="SAM" id="MobiDB-lite"/>
    </source>
</evidence>
<proteinExistence type="predicted"/>
<evidence type="ECO:0008006" key="4">
    <source>
        <dbReference type="Google" id="ProtNLM"/>
    </source>
</evidence>
<sequence length="159" mass="17877">MSSESGGSKPPVQEIISSSSTGTPTRSYFLNYLFKLQHLPTHFLHTLFAEFRALVLPLRYIRPPSPPRSPGGHFCRHALYSRDGVFVTHTRELRREELRRRPTVDVASSFGAARLAAGNASTASASSSFGTPFMPTKEKILRIFLYFMETNFHTSDKLK</sequence>
<feature type="region of interest" description="Disordered" evidence="1">
    <location>
        <begin position="1"/>
        <end position="22"/>
    </location>
</feature>
<keyword evidence="3" id="KW-1185">Reference proteome</keyword>
<organism evidence="2 3">
    <name type="scientific">Riccia sorocarpa</name>
    <dbReference type="NCBI Taxonomy" id="122646"/>
    <lineage>
        <taxon>Eukaryota</taxon>
        <taxon>Viridiplantae</taxon>
        <taxon>Streptophyta</taxon>
        <taxon>Embryophyta</taxon>
        <taxon>Marchantiophyta</taxon>
        <taxon>Marchantiopsida</taxon>
        <taxon>Marchantiidae</taxon>
        <taxon>Marchantiales</taxon>
        <taxon>Ricciaceae</taxon>
        <taxon>Riccia</taxon>
    </lineage>
</organism>
<gene>
    <name evidence="2" type="ORF">R1sor_009979</name>
</gene>
<dbReference type="EMBL" id="JBJQOH010000002">
    <property type="protein sequence ID" value="KAL3695903.1"/>
    <property type="molecule type" value="Genomic_DNA"/>
</dbReference>
<dbReference type="AlphaFoldDB" id="A0ABD3HWY0"/>
<dbReference type="Proteomes" id="UP001633002">
    <property type="component" value="Unassembled WGS sequence"/>
</dbReference>
<evidence type="ECO:0000313" key="2">
    <source>
        <dbReference type="EMBL" id="KAL3695903.1"/>
    </source>
</evidence>
<accession>A0ABD3HWY0</accession>
<name>A0ABD3HWY0_9MARC</name>